<evidence type="ECO:0000313" key="1">
    <source>
        <dbReference type="EMBL" id="CAB1128379.1"/>
    </source>
</evidence>
<dbReference type="KEGG" id="hfv:R50_0873"/>
<dbReference type="EMBL" id="LR778114">
    <property type="protein sequence ID" value="CAB1128379.1"/>
    <property type="molecule type" value="Genomic_DNA"/>
</dbReference>
<dbReference type="Proteomes" id="UP000503399">
    <property type="component" value="Chromosome"/>
</dbReference>
<reference evidence="1 2" key="1">
    <citation type="submission" date="2020-02" db="EMBL/GenBank/DDBJ databases">
        <authorList>
            <person name="Hogendoorn C."/>
        </authorList>
    </citation>
    <scope>NUCLEOTIDE SEQUENCE [LARGE SCALE GENOMIC DNA]</scope>
    <source>
        <strain evidence="1">R501</strain>
    </source>
</reference>
<sequence>MRGFKCVVGGRGLEPLNLSHVKRAL</sequence>
<evidence type="ECO:0000313" key="2">
    <source>
        <dbReference type="Proteomes" id="UP000503399"/>
    </source>
</evidence>
<protein>
    <submittedName>
        <fullName evidence="1">Uncharacterized protein</fullName>
    </submittedName>
</protein>
<gene>
    <name evidence="1" type="ORF">R50_0873</name>
</gene>
<organism evidence="1 2">
    <name type="scientific">Candidatus Hydrogenisulfobacillus filiaventi</name>
    <dbReference type="NCBI Taxonomy" id="2707344"/>
    <lineage>
        <taxon>Bacteria</taxon>
        <taxon>Bacillati</taxon>
        <taxon>Bacillota</taxon>
        <taxon>Clostridia</taxon>
        <taxon>Eubacteriales</taxon>
        <taxon>Clostridiales Family XVII. Incertae Sedis</taxon>
        <taxon>Candidatus Hydrogenisulfobacillus</taxon>
    </lineage>
</organism>
<proteinExistence type="predicted"/>
<name>A0A6F8ZFK9_9FIRM</name>
<keyword evidence="2" id="KW-1185">Reference proteome</keyword>
<dbReference type="AlphaFoldDB" id="A0A6F8ZFK9"/>
<accession>A0A6F8ZFK9</accession>